<dbReference type="RefSeq" id="WP_400188054.1">
    <property type="nucleotide sequence ID" value="NZ_JBGORX010000004.1"/>
</dbReference>
<accession>A0ABW8DBM6</accession>
<comment type="caution">
    <text evidence="2">The sequence shown here is derived from an EMBL/GenBank/DDBJ whole genome shotgun (WGS) entry which is preliminary data.</text>
</comment>
<reference evidence="2 3" key="1">
    <citation type="submission" date="2024-08" db="EMBL/GenBank/DDBJ databases">
        <title>Draft Genome Sequence of Legionella lytica strain DSB2004, Isolated From a Fire Sprinkler System.</title>
        <authorList>
            <person name="Everhart A.D."/>
            <person name="Kidane D.T."/>
            <person name="Farone A.L."/>
            <person name="Farone M.B."/>
        </authorList>
    </citation>
    <scope>NUCLEOTIDE SEQUENCE [LARGE SCALE GENOMIC DNA]</scope>
    <source>
        <strain evidence="2 3">DSB2004</strain>
    </source>
</reference>
<protein>
    <submittedName>
        <fullName evidence="2">Uncharacterized protein</fullName>
    </submittedName>
</protein>
<evidence type="ECO:0000313" key="2">
    <source>
        <dbReference type="EMBL" id="MFJ1269231.1"/>
    </source>
</evidence>
<sequence length="158" mass="17320">MHCDVKKFQYSGKQASSIGLVDITASVYGTTMTLNVPLDKITDIVNSLSKAKIPLKSIGLASISIRTPLHDTENIKRTLEVLARDGFISQDFAQEIATNYPNGHGGKMDLNNPFKGTNALLKLAASSIFNLNAQLEKESRKEKEDKQEDPHCGFKLGL</sequence>
<organism evidence="2 3">
    <name type="scientific">Legionella lytica</name>
    <dbReference type="NCBI Taxonomy" id="96232"/>
    <lineage>
        <taxon>Bacteria</taxon>
        <taxon>Pseudomonadati</taxon>
        <taxon>Pseudomonadota</taxon>
        <taxon>Gammaproteobacteria</taxon>
        <taxon>Legionellales</taxon>
        <taxon>Legionellaceae</taxon>
        <taxon>Legionella</taxon>
    </lineage>
</organism>
<gene>
    <name evidence="2" type="ORF">ACD661_11755</name>
</gene>
<proteinExistence type="predicted"/>
<dbReference type="EMBL" id="JBGORX010000004">
    <property type="protein sequence ID" value="MFJ1269231.1"/>
    <property type="molecule type" value="Genomic_DNA"/>
</dbReference>
<feature type="compositionally biased region" description="Basic and acidic residues" evidence="1">
    <location>
        <begin position="138"/>
        <end position="152"/>
    </location>
</feature>
<name>A0ABW8DBM6_9GAMM</name>
<dbReference type="Proteomes" id="UP001615550">
    <property type="component" value="Unassembled WGS sequence"/>
</dbReference>
<evidence type="ECO:0000256" key="1">
    <source>
        <dbReference type="SAM" id="MobiDB-lite"/>
    </source>
</evidence>
<keyword evidence="3" id="KW-1185">Reference proteome</keyword>
<evidence type="ECO:0000313" key="3">
    <source>
        <dbReference type="Proteomes" id="UP001615550"/>
    </source>
</evidence>
<feature type="region of interest" description="Disordered" evidence="1">
    <location>
        <begin position="138"/>
        <end position="158"/>
    </location>
</feature>